<dbReference type="EMBL" id="SLWS01000012">
    <property type="protein sequence ID" value="TCO52593.1"/>
    <property type="molecule type" value="Genomic_DNA"/>
</dbReference>
<keyword evidence="3" id="KW-1185">Reference proteome</keyword>
<protein>
    <recommendedName>
        <fullName evidence="4">DoxX-like protein</fullName>
    </recommendedName>
</protein>
<evidence type="ECO:0000313" key="3">
    <source>
        <dbReference type="Proteomes" id="UP000295680"/>
    </source>
</evidence>
<keyword evidence="1" id="KW-0472">Membrane</keyword>
<proteinExistence type="predicted"/>
<organism evidence="2 3">
    <name type="scientific">Actinocrispum wychmicini</name>
    <dbReference type="NCBI Taxonomy" id="1213861"/>
    <lineage>
        <taxon>Bacteria</taxon>
        <taxon>Bacillati</taxon>
        <taxon>Actinomycetota</taxon>
        <taxon>Actinomycetes</taxon>
        <taxon>Pseudonocardiales</taxon>
        <taxon>Pseudonocardiaceae</taxon>
        <taxon>Actinocrispum</taxon>
    </lineage>
</organism>
<feature type="transmembrane region" description="Helical" evidence="1">
    <location>
        <begin position="58"/>
        <end position="77"/>
    </location>
</feature>
<dbReference type="RefSeq" id="WP_132124501.1">
    <property type="nucleotide sequence ID" value="NZ_SLWS01000012.1"/>
</dbReference>
<evidence type="ECO:0008006" key="4">
    <source>
        <dbReference type="Google" id="ProtNLM"/>
    </source>
</evidence>
<feature type="transmembrane region" description="Helical" evidence="1">
    <location>
        <begin position="109"/>
        <end position="132"/>
    </location>
</feature>
<feature type="transmembrane region" description="Helical" evidence="1">
    <location>
        <begin position="7"/>
        <end position="25"/>
    </location>
</feature>
<evidence type="ECO:0000313" key="2">
    <source>
        <dbReference type="EMBL" id="TCO52593.1"/>
    </source>
</evidence>
<gene>
    <name evidence="2" type="ORF">EV192_112325</name>
</gene>
<comment type="caution">
    <text evidence="2">The sequence shown here is derived from an EMBL/GenBank/DDBJ whole genome shotgun (WGS) entry which is preliminary data.</text>
</comment>
<reference evidence="2 3" key="1">
    <citation type="submission" date="2019-03" db="EMBL/GenBank/DDBJ databases">
        <title>Genomic Encyclopedia of Type Strains, Phase IV (KMG-IV): sequencing the most valuable type-strain genomes for metagenomic binning, comparative biology and taxonomic classification.</title>
        <authorList>
            <person name="Goeker M."/>
        </authorList>
    </citation>
    <scope>NUCLEOTIDE SEQUENCE [LARGE SCALE GENOMIC DNA]</scope>
    <source>
        <strain evidence="2 3">DSM 45934</strain>
    </source>
</reference>
<feature type="transmembrane region" description="Helical" evidence="1">
    <location>
        <begin position="84"/>
        <end position="103"/>
    </location>
</feature>
<evidence type="ECO:0000256" key="1">
    <source>
        <dbReference type="SAM" id="Phobius"/>
    </source>
</evidence>
<accession>A0A4R2J2Q1</accession>
<sequence>MRAWTRGLVILLAVTQGIIGFWAQFGPTSFFEDGPIPGANSGWVALFPPYNEHLVRDYGGMNLALVVVLVVAAVKLTPLWVRTSMVATLAFAVPHTVFHIIHLEHFSRSAAIGQTTSLVLTVLIPLIVIMMAGQLRRTEVKV</sequence>
<name>A0A4R2J2Q1_9PSEU</name>
<dbReference type="OrthoDB" id="74134at2"/>
<keyword evidence="1" id="KW-0812">Transmembrane</keyword>
<dbReference type="AlphaFoldDB" id="A0A4R2J2Q1"/>
<keyword evidence="1" id="KW-1133">Transmembrane helix</keyword>
<dbReference type="Proteomes" id="UP000295680">
    <property type="component" value="Unassembled WGS sequence"/>
</dbReference>